<dbReference type="PANTHER" id="PTHR19302:SF70">
    <property type="entry name" value="GAMMA-TUBULIN COMPLEX COMPONENT 6"/>
    <property type="match status" value="1"/>
</dbReference>
<keyword evidence="4 5" id="KW-0206">Cytoskeleton</keyword>
<evidence type="ECO:0000256" key="5">
    <source>
        <dbReference type="RuleBase" id="RU363050"/>
    </source>
</evidence>
<comment type="subcellular location">
    <subcellularLocation>
        <location evidence="5">Cytoplasm</location>
        <location evidence="5">Cytoskeleton</location>
        <location evidence="5">Microtubule organizing center</location>
    </subcellularLocation>
</comment>
<evidence type="ECO:0000259" key="8">
    <source>
        <dbReference type="Pfam" id="PF17681"/>
    </source>
</evidence>
<dbReference type="EMBL" id="JACAZF010000003">
    <property type="protein sequence ID" value="KAF7309776.1"/>
    <property type="molecule type" value="Genomic_DNA"/>
</dbReference>
<dbReference type="InterPro" id="IPR041470">
    <property type="entry name" value="GCP_N"/>
</dbReference>
<evidence type="ECO:0000256" key="3">
    <source>
        <dbReference type="ARBA" id="ARBA00022701"/>
    </source>
</evidence>
<evidence type="ECO:0000256" key="1">
    <source>
        <dbReference type="ARBA" id="ARBA00010337"/>
    </source>
</evidence>
<dbReference type="Pfam" id="PF17681">
    <property type="entry name" value="GCP_N_terminal"/>
    <property type="match status" value="1"/>
</dbReference>
<dbReference type="GO" id="GO:0005816">
    <property type="term" value="C:spindle pole body"/>
    <property type="evidence" value="ECO:0007669"/>
    <property type="project" value="UniProtKB-ARBA"/>
</dbReference>
<dbReference type="InterPro" id="IPR040457">
    <property type="entry name" value="GCP_C"/>
</dbReference>
<dbReference type="GO" id="GO:0000922">
    <property type="term" value="C:spindle pole"/>
    <property type="evidence" value="ECO:0007669"/>
    <property type="project" value="InterPro"/>
</dbReference>
<dbReference type="InterPro" id="IPR042241">
    <property type="entry name" value="GCP_C_sf"/>
</dbReference>
<dbReference type="GO" id="GO:0005874">
    <property type="term" value="C:microtubule"/>
    <property type="evidence" value="ECO:0007669"/>
    <property type="project" value="UniProtKB-KW"/>
</dbReference>
<dbReference type="RefSeq" id="XP_037223226.1">
    <property type="nucleotide sequence ID" value="XM_037360341.1"/>
</dbReference>
<evidence type="ECO:0000256" key="2">
    <source>
        <dbReference type="ARBA" id="ARBA00022490"/>
    </source>
</evidence>
<proteinExistence type="inferred from homology"/>
<dbReference type="Proteomes" id="UP000636479">
    <property type="component" value="Unassembled WGS sequence"/>
</dbReference>
<dbReference type="GO" id="GO:0051321">
    <property type="term" value="P:meiotic cell cycle"/>
    <property type="evidence" value="ECO:0007669"/>
    <property type="project" value="TreeGrafter"/>
</dbReference>
<dbReference type="PANTHER" id="PTHR19302">
    <property type="entry name" value="GAMMA TUBULIN COMPLEX PROTEIN"/>
    <property type="match status" value="1"/>
</dbReference>
<keyword evidence="10" id="KW-1185">Reference proteome</keyword>
<feature type="compositionally biased region" description="Acidic residues" evidence="6">
    <location>
        <begin position="393"/>
        <end position="404"/>
    </location>
</feature>
<comment type="similarity">
    <text evidence="1 5">Belongs to the TUBGCP family.</text>
</comment>
<reference evidence="9" key="1">
    <citation type="submission" date="2020-05" db="EMBL/GenBank/DDBJ databases">
        <title>Mycena genomes resolve the evolution of fungal bioluminescence.</title>
        <authorList>
            <person name="Tsai I.J."/>
        </authorList>
    </citation>
    <scope>NUCLEOTIDE SEQUENCE</scope>
    <source>
        <strain evidence="9">171206Taipei</strain>
    </source>
</reference>
<gene>
    <name evidence="9" type="ORF">MIND_00349500</name>
</gene>
<feature type="region of interest" description="Disordered" evidence="6">
    <location>
        <begin position="385"/>
        <end position="404"/>
    </location>
</feature>
<organism evidence="9 10">
    <name type="scientific">Mycena indigotica</name>
    <dbReference type="NCBI Taxonomy" id="2126181"/>
    <lineage>
        <taxon>Eukaryota</taxon>
        <taxon>Fungi</taxon>
        <taxon>Dikarya</taxon>
        <taxon>Basidiomycota</taxon>
        <taxon>Agaricomycotina</taxon>
        <taxon>Agaricomycetes</taxon>
        <taxon>Agaricomycetidae</taxon>
        <taxon>Agaricales</taxon>
        <taxon>Marasmiineae</taxon>
        <taxon>Mycenaceae</taxon>
        <taxon>Mycena</taxon>
    </lineage>
</organism>
<evidence type="ECO:0000313" key="9">
    <source>
        <dbReference type="EMBL" id="KAF7309776.1"/>
    </source>
</evidence>
<dbReference type="AlphaFoldDB" id="A0A8H6T3V5"/>
<keyword evidence="3 5" id="KW-0493">Microtubule</keyword>
<name>A0A8H6T3V5_9AGAR</name>
<feature type="domain" description="Gamma tubulin complex component C-terminal" evidence="7">
    <location>
        <begin position="595"/>
        <end position="940"/>
    </location>
</feature>
<evidence type="ECO:0000256" key="4">
    <source>
        <dbReference type="ARBA" id="ARBA00023212"/>
    </source>
</evidence>
<evidence type="ECO:0000313" key="10">
    <source>
        <dbReference type="Proteomes" id="UP000636479"/>
    </source>
</evidence>
<keyword evidence="2 5" id="KW-0963">Cytoplasm</keyword>
<dbReference type="GO" id="GO:0051225">
    <property type="term" value="P:spindle assembly"/>
    <property type="evidence" value="ECO:0007669"/>
    <property type="project" value="TreeGrafter"/>
</dbReference>
<dbReference type="InterPro" id="IPR007259">
    <property type="entry name" value="GCP"/>
</dbReference>
<sequence length="978" mass="110393">MTLFPLPNVYQFDDESTQNDGLPEFKPRFFMPVMLDKPQNPIIDTLNLVSHKSVYASNSPITSLGLPKELASLTFNPPKQATVHVNDSIWTDALKHAGIHSEIYSWDSLRPGYSGHPSPSPFLSEQHGLVVAAARYYAYPRLHEPGTEVKYVSQENLFVDLKKTVLGLSSTLHTWDATSETFVPVVLRKGANGVILLDEKDETVTNSFVERFLRIGTLLRRLEIFVAALRAKFSKEGPTIHAFTHSLSTILAYLRNQLSECSPQEAGATTLVAIWSEYEWLENVLRALGVLCGRVSLTFVCFPCSNIPFYVQSEHTIPQNYLFPDRDPANLLSLVHEQVKAHLDRQSPNTVTAILAYILTTVSRDYFQQLSRSVGFGGYTSELHQPTRPEQYGMDDEKDDMEEENPVELNRTGEDESFPSFFPPELVELIPAAQKSLVLLRAAEPDHPLLQVSDKEVKQVEWLWQWSAINALWSGENVMEEPHFQHELIRSMQPQPTPGDLAALMNQFKIFDLEPSQGSFPPIPNLPLPDFIQNFPDNLPPITPTFSHLTSLILEPLAKHSSILAHALLALFISPLSHLRFDVVPERRRLLQFKSHLQLLGSYLLLAAPSFKSRLSAALFSDLEGFDAGEAVPSSLRALRAKTTRFTAQRRDAGEESVRGGQPWAVGLSFALLERGEWPPVGADLSFFLRTVIVDSFEEHQGGSRDIFWVEAEKRLGFAIRDLPTEQGHDQWLNPLSIEALDFLYIDYKPPHPLDILITPDILSKYQRLFTYLLRLLRVQHALGAVFRMTRSIDQPLFPTLAQTEKLVLHFRFIAQSFVQSLSSYVLDTAIGGNFEPFLTSVSPSRLNKFDSGFTDVFSLSKAHSQLMDDILAACLLRSSQRVAGDLLRQALQVVLEFAVLIGERWEGRLKEYQAAPLLEELIGRFKRKMSSLMKALKLLVDKGSSEEPRLYEEGRQLIGGMRAVAHLLEKFSEWWSQ</sequence>
<dbReference type="GeneID" id="59342857"/>
<dbReference type="GO" id="GO:0000278">
    <property type="term" value="P:mitotic cell cycle"/>
    <property type="evidence" value="ECO:0007669"/>
    <property type="project" value="TreeGrafter"/>
</dbReference>
<dbReference type="OrthoDB" id="775571at2759"/>
<dbReference type="GO" id="GO:0000930">
    <property type="term" value="C:gamma-tubulin complex"/>
    <property type="evidence" value="ECO:0007669"/>
    <property type="project" value="TreeGrafter"/>
</dbReference>
<accession>A0A8H6T3V5</accession>
<protein>
    <recommendedName>
        <fullName evidence="5">Spindle pole body component</fullName>
    </recommendedName>
</protein>
<dbReference type="GO" id="GO:0031122">
    <property type="term" value="P:cytoplasmic microtubule organization"/>
    <property type="evidence" value="ECO:0007669"/>
    <property type="project" value="TreeGrafter"/>
</dbReference>
<dbReference type="Gene3D" id="1.20.120.1900">
    <property type="entry name" value="Gamma-tubulin complex, C-terminal domain"/>
    <property type="match status" value="1"/>
</dbReference>
<dbReference type="GO" id="GO:0007020">
    <property type="term" value="P:microtubule nucleation"/>
    <property type="evidence" value="ECO:0007669"/>
    <property type="project" value="InterPro"/>
</dbReference>
<evidence type="ECO:0000256" key="6">
    <source>
        <dbReference type="SAM" id="MobiDB-lite"/>
    </source>
</evidence>
<evidence type="ECO:0000259" key="7">
    <source>
        <dbReference type="Pfam" id="PF04130"/>
    </source>
</evidence>
<dbReference type="GO" id="GO:0051011">
    <property type="term" value="F:microtubule minus-end binding"/>
    <property type="evidence" value="ECO:0007669"/>
    <property type="project" value="TreeGrafter"/>
</dbReference>
<comment type="caution">
    <text evidence="9">The sequence shown here is derived from an EMBL/GenBank/DDBJ whole genome shotgun (WGS) entry which is preliminary data.</text>
</comment>
<dbReference type="Pfam" id="PF04130">
    <property type="entry name" value="GCP_C_terminal"/>
    <property type="match status" value="1"/>
</dbReference>
<feature type="domain" description="Gamma tubulin complex component protein N-terminal" evidence="8">
    <location>
        <begin position="202"/>
        <end position="448"/>
    </location>
</feature>
<dbReference type="GO" id="GO:0043015">
    <property type="term" value="F:gamma-tubulin binding"/>
    <property type="evidence" value="ECO:0007669"/>
    <property type="project" value="InterPro"/>
</dbReference>